<evidence type="ECO:0000313" key="2">
    <source>
        <dbReference type="Proteomes" id="UP000593579"/>
    </source>
</evidence>
<keyword evidence="2" id="KW-1185">Reference proteome</keyword>
<protein>
    <submittedName>
        <fullName evidence="1">Uncharacterized protein</fullName>
    </submittedName>
</protein>
<sequence length="152" mass="16825">VGRRNLEVSRWLPEADGSQHFAKKLHTVAGEQHNWRKWGEEDLAINGFGKGPMDMVLEEENDAVALVEGKKRQRVVEKPVDFLGSKEGSSGKSGGEVTKLSPFDLKLSGAWIVLLREGFEDGGRIHPVVSRTSWRELASKCKSGLINNDTNT</sequence>
<dbReference type="EMBL" id="JABEZY010263934">
    <property type="protein sequence ID" value="MBA0754771.1"/>
    <property type="molecule type" value="Genomic_DNA"/>
</dbReference>
<gene>
    <name evidence="1" type="ORF">Gogos_020834</name>
</gene>
<accession>A0A7J9D284</accession>
<dbReference type="OrthoDB" id="10493428at2759"/>
<dbReference type="Proteomes" id="UP000593579">
    <property type="component" value="Unassembled WGS sequence"/>
</dbReference>
<proteinExistence type="predicted"/>
<evidence type="ECO:0000313" key="1">
    <source>
        <dbReference type="EMBL" id="MBA0754771.1"/>
    </source>
</evidence>
<dbReference type="AlphaFoldDB" id="A0A7J9D284"/>
<comment type="caution">
    <text evidence="1">The sequence shown here is derived from an EMBL/GenBank/DDBJ whole genome shotgun (WGS) entry which is preliminary data.</text>
</comment>
<feature type="non-terminal residue" evidence="1">
    <location>
        <position position="152"/>
    </location>
</feature>
<organism evidence="1 2">
    <name type="scientific">Gossypium gossypioides</name>
    <name type="common">Mexican cotton</name>
    <name type="synonym">Selera gossypioides</name>
    <dbReference type="NCBI Taxonomy" id="34282"/>
    <lineage>
        <taxon>Eukaryota</taxon>
        <taxon>Viridiplantae</taxon>
        <taxon>Streptophyta</taxon>
        <taxon>Embryophyta</taxon>
        <taxon>Tracheophyta</taxon>
        <taxon>Spermatophyta</taxon>
        <taxon>Magnoliopsida</taxon>
        <taxon>eudicotyledons</taxon>
        <taxon>Gunneridae</taxon>
        <taxon>Pentapetalae</taxon>
        <taxon>rosids</taxon>
        <taxon>malvids</taxon>
        <taxon>Malvales</taxon>
        <taxon>Malvaceae</taxon>
        <taxon>Malvoideae</taxon>
        <taxon>Gossypium</taxon>
    </lineage>
</organism>
<name>A0A7J9D284_GOSGO</name>
<reference evidence="1 2" key="1">
    <citation type="journal article" date="2019" name="Genome Biol. Evol.">
        <title>Insights into the evolution of the New World diploid cottons (Gossypium, subgenus Houzingenia) based on genome sequencing.</title>
        <authorList>
            <person name="Grover C.E."/>
            <person name="Arick M.A. 2nd"/>
            <person name="Thrash A."/>
            <person name="Conover J.L."/>
            <person name="Sanders W.S."/>
            <person name="Peterson D.G."/>
            <person name="Frelichowski J.E."/>
            <person name="Scheffler J.A."/>
            <person name="Scheffler B.E."/>
            <person name="Wendel J.F."/>
        </authorList>
    </citation>
    <scope>NUCLEOTIDE SEQUENCE [LARGE SCALE GENOMIC DNA]</scope>
    <source>
        <strain evidence="1">5</strain>
        <tissue evidence="1">Leaf</tissue>
    </source>
</reference>